<comment type="similarity">
    <text evidence="3 6">Belongs to the MoeA family.</text>
</comment>
<dbReference type="PANTHER" id="PTHR10192:SF5">
    <property type="entry name" value="GEPHYRIN"/>
    <property type="match status" value="1"/>
</dbReference>
<dbReference type="EMBL" id="CM001022">
    <property type="protein sequence ID" value="EFQ23898.1"/>
    <property type="molecule type" value="Genomic_DNA"/>
</dbReference>
<evidence type="ECO:0000313" key="8">
    <source>
        <dbReference type="EMBL" id="EFQ23898.1"/>
    </source>
</evidence>
<dbReference type="GO" id="GO:0046872">
    <property type="term" value="F:metal ion binding"/>
    <property type="evidence" value="ECO:0007669"/>
    <property type="project" value="UniProtKB-UniRule"/>
</dbReference>
<dbReference type="Gene3D" id="3.40.980.10">
    <property type="entry name" value="MoaB/Mog-like domain"/>
    <property type="match status" value="1"/>
</dbReference>
<keyword evidence="6" id="KW-0479">Metal-binding</keyword>
<accession>E3D0Z2</accession>
<dbReference type="eggNOG" id="COG1910">
    <property type="taxonomic scope" value="Bacteria"/>
</dbReference>
<dbReference type="CDD" id="cd00887">
    <property type="entry name" value="MoeA"/>
    <property type="match status" value="1"/>
</dbReference>
<dbReference type="SUPFAM" id="SSF53218">
    <property type="entry name" value="Molybdenum cofactor biosynthesis proteins"/>
    <property type="match status" value="1"/>
</dbReference>
<comment type="pathway">
    <text evidence="2 6">Cofactor biosynthesis; molybdopterin biosynthesis.</text>
</comment>
<dbReference type="Pfam" id="PF12727">
    <property type="entry name" value="PBP_like"/>
    <property type="match status" value="1"/>
</dbReference>
<dbReference type="Pfam" id="PF00994">
    <property type="entry name" value="MoCF_biosynth"/>
    <property type="match status" value="1"/>
</dbReference>
<proteinExistence type="inferred from homology"/>
<feature type="domain" description="MoaB/Mog" evidence="7">
    <location>
        <begin position="172"/>
        <end position="315"/>
    </location>
</feature>
<dbReference type="InterPro" id="IPR036688">
    <property type="entry name" value="MoeA_C_domain_IV_sf"/>
</dbReference>
<dbReference type="Pfam" id="PF03453">
    <property type="entry name" value="MoeA_N"/>
    <property type="match status" value="1"/>
</dbReference>
<dbReference type="SMART" id="SM00852">
    <property type="entry name" value="MoCF_biosynth"/>
    <property type="match status" value="1"/>
</dbReference>
<dbReference type="EC" id="2.10.1.1" evidence="6"/>
<dbReference type="InterPro" id="IPR036425">
    <property type="entry name" value="MoaB/Mog-like_dom_sf"/>
</dbReference>
<dbReference type="InterPro" id="IPR005111">
    <property type="entry name" value="MoeA_C_domain_IV"/>
</dbReference>
<dbReference type="RefSeq" id="WP_006301102.1">
    <property type="nucleotide sequence ID" value="NZ_CM001022.1"/>
</dbReference>
<dbReference type="Gene3D" id="3.40.190.10">
    <property type="entry name" value="Periplasmic binding protein-like II"/>
    <property type="match status" value="1"/>
</dbReference>
<dbReference type="Gene3D" id="2.40.340.10">
    <property type="entry name" value="MoeA, C-terminal, domain IV"/>
    <property type="match status" value="1"/>
</dbReference>
<gene>
    <name evidence="8" type="ORF">Apau_1479</name>
</gene>
<dbReference type="InterPro" id="IPR001453">
    <property type="entry name" value="MoaB/Mog_dom"/>
</dbReference>
<keyword evidence="6" id="KW-0808">Transferase</keyword>
<evidence type="ECO:0000313" key="9">
    <source>
        <dbReference type="Proteomes" id="UP000005096"/>
    </source>
</evidence>
<dbReference type="PANTHER" id="PTHR10192">
    <property type="entry name" value="MOLYBDOPTERIN BIOSYNTHESIS PROTEIN"/>
    <property type="match status" value="1"/>
</dbReference>
<dbReference type="Proteomes" id="UP000005096">
    <property type="component" value="Chromosome"/>
</dbReference>
<organism evidence="8 9">
    <name type="scientific">Aminomonas paucivorans DSM 12260</name>
    <dbReference type="NCBI Taxonomy" id="584708"/>
    <lineage>
        <taxon>Bacteria</taxon>
        <taxon>Thermotogati</taxon>
        <taxon>Synergistota</taxon>
        <taxon>Synergistia</taxon>
        <taxon>Synergistales</taxon>
        <taxon>Synergistaceae</taxon>
        <taxon>Aminomonas</taxon>
    </lineage>
</organism>
<keyword evidence="4 6" id="KW-0501">Molybdenum cofactor biosynthesis</keyword>
<dbReference type="SUPFAM" id="SSF63882">
    <property type="entry name" value="MoeA N-terminal region -like"/>
    <property type="match status" value="1"/>
</dbReference>
<evidence type="ECO:0000259" key="7">
    <source>
        <dbReference type="SMART" id="SM00852"/>
    </source>
</evidence>
<dbReference type="InterPro" id="IPR038987">
    <property type="entry name" value="MoeA-like"/>
</dbReference>
<dbReference type="InterPro" id="IPR024370">
    <property type="entry name" value="PBP_domain"/>
</dbReference>
<protein>
    <recommendedName>
        <fullName evidence="6">Molybdopterin molybdenumtransferase</fullName>
        <ecNumber evidence="6">2.10.1.1</ecNumber>
    </recommendedName>
</protein>
<dbReference type="Gene3D" id="2.170.190.11">
    <property type="entry name" value="Molybdopterin biosynthesis moea protein, domain 3"/>
    <property type="match status" value="1"/>
</dbReference>
<dbReference type="GO" id="GO:0006777">
    <property type="term" value="P:Mo-molybdopterin cofactor biosynthetic process"/>
    <property type="evidence" value="ECO:0007669"/>
    <property type="project" value="UniProtKB-UniRule"/>
</dbReference>
<keyword evidence="6" id="KW-0460">Magnesium</keyword>
<dbReference type="PaxDb" id="584708-Apau_1479"/>
<dbReference type="GO" id="GO:0061599">
    <property type="term" value="F:molybdopterin molybdotransferase activity"/>
    <property type="evidence" value="ECO:0007669"/>
    <property type="project" value="UniProtKB-UniRule"/>
</dbReference>
<reference evidence="8 9" key="1">
    <citation type="journal article" date="2010" name="Stand. Genomic Sci.">
        <title>Non-contiguous finished genome sequence of Aminomonas paucivorans type strain (GLU-3).</title>
        <authorList>
            <person name="Pitluck S."/>
            <person name="Yasawong M."/>
            <person name="Held B."/>
            <person name="Lapidus A."/>
            <person name="Nolan M."/>
            <person name="Copeland A."/>
            <person name="Lucas S."/>
            <person name="Del Rio T.G."/>
            <person name="Tice H."/>
            <person name="Cheng J.F."/>
            <person name="Chertkov O."/>
            <person name="Goodwin L."/>
            <person name="Tapia R."/>
            <person name="Han C."/>
            <person name="Liolios K."/>
            <person name="Ivanova N."/>
            <person name="Mavromatis K."/>
            <person name="Ovchinnikova G."/>
            <person name="Pati A."/>
            <person name="Chen A."/>
            <person name="Palaniappan K."/>
            <person name="Land M."/>
            <person name="Hauser L."/>
            <person name="Chang Y.J."/>
            <person name="Jeffries C.D."/>
            <person name="Pukall R."/>
            <person name="Spring S."/>
            <person name="Rohde M."/>
            <person name="Sikorski J."/>
            <person name="Goker M."/>
            <person name="Woyke T."/>
            <person name="Bristow J."/>
            <person name="Eisen J.A."/>
            <person name="Markowitz V."/>
            <person name="Hugenholtz P."/>
            <person name="Kyrpides N.C."/>
            <person name="Klenk H.P."/>
        </authorList>
    </citation>
    <scope>NUCLEOTIDE SEQUENCE [LARGE SCALE GENOMIC DNA]</scope>
    <source>
        <strain evidence="8 9">DSM 12260</strain>
    </source>
</reference>
<dbReference type="InterPro" id="IPR036135">
    <property type="entry name" value="MoeA_linker/N_sf"/>
</dbReference>
<comment type="catalytic activity">
    <reaction evidence="5">
        <text>adenylyl-molybdopterin + molybdate = Mo-molybdopterin + AMP + H(+)</text>
        <dbReference type="Rhea" id="RHEA:35047"/>
        <dbReference type="ChEBI" id="CHEBI:15378"/>
        <dbReference type="ChEBI" id="CHEBI:36264"/>
        <dbReference type="ChEBI" id="CHEBI:62727"/>
        <dbReference type="ChEBI" id="CHEBI:71302"/>
        <dbReference type="ChEBI" id="CHEBI:456215"/>
        <dbReference type="EC" id="2.10.1.1"/>
    </reaction>
</comment>
<dbReference type="SUPFAM" id="SSF63867">
    <property type="entry name" value="MoeA C-terminal domain-like"/>
    <property type="match status" value="1"/>
</dbReference>
<dbReference type="InterPro" id="IPR005110">
    <property type="entry name" value="MoeA_linker/N"/>
</dbReference>
<dbReference type="HOGENOM" id="CLU_010186_3_0_0"/>
<evidence type="ECO:0000256" key="3">
    <source>
        <dbReference type="ARBA" id="ARBA00010763"/>
    </source>
</evidence>
<evidence type="ECO:0000256" key="5">
    <source>
        <dbReference type="ARBA" id="ARBA00047317"/>
    </source>
</evidence>
<dbReference type="STRING" id="584708.Apau_1479"/>
<evidence type="ECO:0000256" key="6">
    <source>
        <dbReference type="RuleBase" id="RU365090"/>
    </source>
</evidence>
<dbReference type="AlphaFoldDB" id="E3D0Z2"/>
<dbReference type="Gene3D" id="3.90.105.10">
    <property type="entry name" value="Molybdopterin biosynthesis moea protein, domain 2"/>
    <property type="match status" value="1"/>
</dbReference>
<name>E3D0Z2_9BACT</name>
<dbReference type="GO" id="GO:0005829">
    <property type="term" value="C:cytosol"/>
    <property type="evidence" value="ECO:0007669"/>
    <property type="project" value="TreeGrafter"/>
</dbReference>
<dbReference type="UniPathway" id="UPA00344"/>
<keyword evidence="9" id="KW-1185">Reference proteome</keyword>
<evidence type="ECO:0000256" key="4">
    <source>
        <dbReference type="ARBA" id="ARBA00023150"/>
    </source>
</evidence>
<comment type="function">
    <text evidence="1 6">Catalyzes the insertion of molybdate into adenylated molybdopterin with the concomitant release of AMP.</text>
</comment>
<sequence length="638" mass="68648">MDSALSCREHLPREEALQILRDRFAPLPARPVPLEQASGEVLAEEVVGARNVPHYPAAAVDGYALASEDTAQASPARPVLLSRDRFCWVNTGGAVPPSCDAVVMVEDTSEGPDGLVVVRATPRGQNVRPVGEDVLAGQVLARPGDPVTPALQALLLCAGVREIPALPKPRVLFIPTGDEILSVEEWFRSGATPPPGTVVESNSLLLRGLFRGWGMDLHVHPLVPDDPVQIRQALDEGAESYDVVLLGAGSAKGKRDHSASVLREGGGLLFRWLLMKPGRPAMGGAWKGKPVLVLPGFPMSTAVVAWGLVHPFLEHLASSSVPSGEELCSSLGCGEPQECRLLVPLSSAQGMEDWVRLKCARIRDQVVAWPLSTGASSLFALAECDALGVLPRETLELPKGSPLSFYTLKRMDLDRTVLFQGSDDPAFQRLASRVRLRGAQVAIRTVGSLGGLAALARGEAHLAACHLLDPQTGIYNDSFLAQFDPQRQWWRRRLYYREQGLIVPSGNPLGLRTIRDLAARGIRLANRQPGAGTRVLLDHLLGREGIPPAGLEGYDIQCVSHMEAANRVASGQADVTLGIRAAAEALGLDFISLAVEPFEIVGPREFEGHPALEALMSCLEDPAWRLQIEALGGYRWSL</sequence>
<evidence type="ECO:0000256" key="1">
    <source>
        <dbReference type="ARBA" id="ARBA00002901"/>
    </source>
</evidence>
<keyword evidence="6" id="KW-0500">Molybdenum</keyword>
<dbReference type="SUPFAM" id="SSF53850">
    <property type="entry name" value="Periplasmic binding protein-like II"/>
    <property type="match status" value="1"/>
</dbReference>
<comment type="cofactor">
    <cofactor evidence="6">
        <name>Mg(2+)</name>
        <dbReference type="ChEBI" id="CHEBI:18420"/>
    </cofactor>
</comment>
<evidence type="ECO:0000256" key="2">
    <source>
        <dbReference type="ARBA" id="ARBA00005046"/>
    </source>
</evidence>
<dbReference type="Pfam" id="PF03454">
    <property type="entry name" value="MoeA_C"/>
    <property type="match status" value="1"/>
</dbReference>
<dbReference type="eggNOG" id="COG0303">
    <property type="taxonomic scope" value="Bacteria"/>
</dbReference>